<reference evidence="2" key="1">
    <citation type="journal article" date="2023" name="Nat. Plants">
        <title>Single-cell RNA sequencing provides a high-resolution roadmap for understanding the multicellular compartmentation of specialized metabolism.</title>
        <authorList>
            <person name="Sun S."/>
            <person name="Shen X."/>
            <person name="Li Y."/>
            <person name="Li Y."/>
            <person name="Wang S."/>
            <person name="Li R."/>
            <person name="Zhang H."/>
            <person name="Shen G."/>
            <person name="Guo B."/>
            <person name="Wei J."/>
            <person name="Xu J."/>
            <person name="St-Pierre B."/>
            <person name="Chen S."/>
            <person name="Sun C."/>
        </authorList>
    </citation>
    <scope>NUCLEOTIDE SEQUENCE [LARGE SCALE GENOMIC DNA]</scope>
</reference>
<accession>A0ACC0BDX6</accession>
<proteinExistence type="predicted"/>
<name>A0ACC0BDX6_CATRO</name>
<protein>
    <submittedName>
        <fullName evidence="1">Uncharacterized protein</fullName>
    </submittedName>
</protein>
<gene>
    <name evidence="1" type="ORF">M9H77_11192</name>
</gene>
<comment type="caution">
    <text evidence="1">The sequence shown here is derived from an EMBL/GenBank/DDBJ whole genome shotgun (WGS) entry which is preliminary data.</text>
</comment>
<sequence length="351" mass="40474">MVEEPVSNCLDYLRKSHDLPCAYELVNRCQDLIPIQEEDVDIFWRKLEIGSDIPEEHDRDIESEMRNLTSLLQEISTSPIFNVREVRRLIKGVIHLVNKSHWEYVYIAHRKIGKSSGSGSGSNHSPHGRGRPPRIGRDRGCTSGRSSLSSVVSPDSPPVLFSFNNAFPGFMYQFIQNWKNVVGDGNCGFRVVSIFLFRNENHWVEIRKRMSYDLRHRMHVYEQLFDSVERVTELIMKTNWEEGSAPPEYWMDTRDHLHVIANTFNLCVVFLARSESTTILPLVSNMDGSAGTILIGLVEELQHFIQIFIIDNFLLLLLLINELLQTDILLSLVDGCPLPPLQVQWEYHRDI</sequence>
<keyword evidence="2" id="KW-1185">Reference proteome</keyword>
<dbReference type="Proteomes" id="UP001060085">
    <property type="component" value="Linkage Group LG03"/>
</dbReference>
<organism evidence="1 2">
    <name type="scientific">Catharanthus roseus</name>
    <name type="common">Madagascar periwinkle</name>
    <name type="synonym">Vinca rosea</name>
    <dbReference type="NCBI Taxonomy" id="4058"/>
    <lineage>
        <taxon>Eukaryota</taxon>
        <taxon>Viridiplantae</taxon>
        <taxon>Streptophyta</taxon>
        <taxon>Embryophyta</taxon>
        <taxon>Tracheophyta</taxon>
        <taxon>Spermatophyta</taxon>
        <taxon>Magnoliopsida</taxon>
        <taxon>eudicotyledons</taxon>
        <taxon>Gunneridae</taxon>
        <taxon>Pentapetalae</taxon>
        <taxon>asterids</taxon>
        <taxon>lamiids</taxon>
        <taxon>Gentianales</taxon>
        <taxon>Apocynaceae</taxon>
        <taxon>Rauvolfioideae</taxon>
        <taxon>Vinceae</taxon>
        <taxon>Catharanthinae</taxon>
        <taxon>Catharanthus</taxon>
    </lineage>
</organism>
<dbReference type="EMBL" id="CM044703">
    <property type="protein sequence ID" value="KAI5670828.1"/>
    <property type="molecule type" value="Genomic_DNA"/>
</dbReference>
<evidence type="ECO:0000313" key="1">
    <source>
        <dbReference type="EMBL" id="KAI5670828.1"/>
    </source>
</evidence>
<evidence type="ECO:0000313" key="2">
    <source>
        <dbReference type="Proteomes" id="UP001060085"/>
    </source>
</evidence>